<proteinExistence type="inferred from homology"/>
<comment type="similarity">
    <text evidence="2 3">Belongs to the small heat shock protein (HSP20) family.</text>
</comment>
<dbReference type="Proteomes" id="UP001153365">
    <property type="component" value="Unassembled WGS sequence"/>
</dbReference>
<feature type="domain" description="SHSP" evidence="4">
    <location>
        <begin position="118"/>
        <end position="228"/>
    </location>
</feature>
<keyword evidence="6" id="KW-1185">Reference proteome</keyword>
<evidence type="ECO:0000256" key="1">
    <source>
        <dbReference type="ARBA" id="ARBA00023016"/>
    </source>
</evidence>
<dbReference type="InterPro" id="IPR008978">
    <property type="entry name" value="HSP20-like_chaperone"/>
</dbReference>
<reference evidence="5" key="1">
    <citation type="submission" date="2022-06" db="EMBL/GenBank/DDBJ databases">
        <authorList>
            <consortium name="SYNGENTA / RWTH Aachen University"/>
        </authorList>
    </citation>
    <scope>NUCLEOTIDE SEQUENCE</scope>
</reference>
<sequence>MSYQPVILQPSSLKVDNLEKLVDKLVTDRLKNLQTSSSTINAAANTAKSIVESIQTPPNSTLTNIPPTSSSYDLIKSITSSSQTIPVLNTTVLPSSILPSSTYSTNNHITENQTIFIQTDNVFIPKTNLFESNGCFILTLELPGVKRDDILIGLKDNTLSISGQLRSTTENIEGHYRLSERTFGTFKRSIKLSQNYSHLNMNRDQIKATLDDGLLQLIIKKNHNQSII</sequence>
<evidence type="ECO:0000313" key="6">
    <source>
        <dbReference type="Proteomes" id="UP001153365"/>
    </source>
</evidence>
<comment type="caution">
    <text evidence="5">The sequence shown here is derived from an EMBL/GenBank/DDBJ whole genome shotgun (WGS) entry which is preliminary data.</text>
</comment>
<dbReference type="PANTHER" id="PTHR11527">
    <property type="entry name" value="HEAT-SHOCK PROTEIN 20 FAMILY MEMBER"/>
    <property type="match status" value="1"/>
</dbReference>
<dbReference type="InterPro" id="IPR031107">
    <property type="entry name" value="Small_HSP"/>
</dbReference>
<dbReference type="Gene3D" id="2.60.40.790">
    <property type="match status" value="1"/>
</dbReference>
<dbReference type="CDD" id="cd06464">
    <property type="entry name" value="ACD_sHsps-like"/>
    <property type="match status" value="1"/>
</dbReference>
<dbReference type="InterPro" id="IPR002068">
    <property type="entry name" value="A-crystallin/Hsp20_dom"/>
</dbReference>
<dbReference type="SUPFAM" id="SSF49764">
    <property type="entry name" value="HSP20-like chaperones"/>
    <property type="match status" value="1"/>
</dbReference>
<protein>
    <submittedName>
        <fullName evidence="5">HSP20-like chaperone</fullName>
    </submittedName>
</protein>
<keyword evidence="1" id="KW-0346">Stress response</keyword>
<evidence type="ECO:0000313" key="5">
    <source>
        <dbReference type="EMBL" id="CAH7685791.1"/>
    </source>
</evidence>
<feature type="non-terminal residue" evidence="5">
    <location>
        <position position="1"/>
    </location>
</feature>
<dbReference type="AlphaFoldDB" id="A0AAV0BIL2"/>
<accession>A0AAV0BIL2</accession>
<dbReference type="EMBL" id="CALTRL010005745">
    <property type="protein sequence ID" value="CAH7685791.1"/>
    <property type="molecule type" value="Genomic_DNA"/>
</dbReference>
<evidence type="ECO:0000256" key="2">
    <source>
        <dbReference type="PROSITE-ProRule" id="PRU00285"/>
    </source>
</evidence>
<evidence type="ECO:0000259" key="4">
    <source>
        <dbReference type="PROSITE" id="PS01031"/>
    </source>
</evidence>
<dbReference type="Pfam" id="PF00011">
    <property type="entry name" value="HSP20"/>
    <property type="match status" value="1"/>
</dbReference>
<organism evidence="5 6">
    <name type="scientific">Phakopsora pachyrhizi</name>
    <name type="common">Asian soybean rust disease fungus</name>
    <dbReference type="NCBI Taxonomy" id="170000"/>
    <lineage>
        <taxon>Eukaryota</taxon>
        <taxon>Fungi</taxon>
        <taxon>Dikarya</taxon>
        <taxon>Basidiomycota</taxon>
        <taxon>Pucciniomycotina</taxon>
        <taxon>Pucciniomycetes</taxon>
        <taxon>Pucciniales</taxon>
        <taxon>Phakopsoraceae</taxon>
        <taxon>Phakopsora</taxon>
    </lineage>
</organism>
<name>A0AAV0BIL2_PHAPC</name>
<evidence type="ECO:0000256" key="3">
    <source>
        <dbReference type="RuleBase" id="RU003616"/>
    </source>
</evidence>
<feature type="non-terminal residue" evidence="5">
    <location>
        <position position="228"/>
    </location>
</feature>
<dbReference type="PROSITE" id="PS01031">
    <property type="entry name" value="SHSP"/>
    <property type="match status" value="1"/>
</dbReference>
<gene>
    <name evidence="5" type="ORF">PPACK8108_LOCUS20370</name>
</gene>